<evidence type="ECO:0000313" key="2">
    <source>
        <dbReference type="Proteomes" id="UP001141259"/>
    </source>
</evidence>
<evidence type="ECO:0000313" key="1">
    <source>
        <dbReference type="EMBL" id="MCS7478585.1"/>
    </source>
</evidence>
<dbReference type="AlphaFoldDB" id="A0A9X2VL17"/>
<dbReference type="RefSeq" id="WP_259624091.1">
    <property type="nucleotide sequence ID" value="NZ_JANYMP010000007.1"/>
</dbReference>
<reference evidence="1" key="1">
    <citation type="submission" date="2022-08" db="EMBL/GenBank/DDBJ databases">
        <authorList>
            <person name="Tistechok S."/>
            <person name="Samborskyy M."/>
            <person name="Roman I."/>
        </authorList>
    </citation>
    <scope>NUCLEOTIDE SEQUENCE</scope>
    <source>
        <strain evidence="1">DSM 103496</strain>
    </source>
</reference>
<comment type="caution">
    <text evidence="1">The sequence shown here is derived from an EMBL/GenBank/DDBJ whole genome shotgun (WGS) entry which is preliminary data.</text>
</comment>
<gene>
    <name evidence="1" type="ORF">NZH93_17125</name>
</gene>
<dbReference type="Proteomes" id="UP001141259">
    <property type="component" value="Unassembled WGS sequence"/>
</dbReference>
<proteinExistence type="predicted"/>
<dbReference type="EMBL" id="JANYMP010000007">
    <property type="protein sequence ID" value="MCS7478585.1"/>
    <property type="molecule type" value="Genomic_DNA"/>
</dbReference>
<sequence length="70" mass="7465">MPTADVHATPSEPTTETMCDVCPHPVASHDPIAQRYCTAMAASGNLRRCLCSGKTSGMTYSNSSKGYLEK</sequence>
<organism evidence="1 2">
    <name type="scientific">Umezawaea endophytica</name>
    <dbReference type="NCBI Taxonomy" id="1654476"/>
    <lineage>
        <taxon>Bacteria</taxon>
        <taxon>Bacillati</taxon>
        <taxon>Actinomycetota</taxon>
        <taxon>Actinomycetes</taxon>
        <taxon>Pseudonocardiales</taxon>
        <taxon>Pseudonocardiaceae</taxon>
        <taxon>Umezawaea</taxon>
    </lineage>
</organism>
<protein>
    <submittedName>
        <fullName evidence="1">RGCVC family protein</fullName>
    </submittedName>
</protein>
<accession>A0A9X2VL17</accession>
<name>A0A9X2VL17_9PSEU</name>
<dbReference type="NCBIfam" id="NF038206">
    <property type="entry name" value="RGCVC_fam"/>
    <property type="match status" value="1"/>
</dbReference>
<keyword evidence="2" id="KW-1185">Reference proteome</keyword>